<protein>
    <recommendedName>
        <fullName evidence="5">T9SS type A sorting domain-containing protein</fullName>
    </recommendedName>
</protein>
<dbReference type="EMBL" id="RXOF01000013">
    <property type="protein sequence ID" value="RTQ47233.1"/>
    <property type="molecule type" value="Genomic_DNA"/>
</dbReference>
<keyword evidence="2" id="KW-0732">Signal</keyword>
<comment type="caution">
    <text evidence="3">The sequence shown here is derived from an EMBL/GenBank/DDBJ whole genome shotgun (WGS) entry which is preliminary data.</text>
</comment>
<accession>A0A3S0J7W8</accession>
<organism evidence="3 4">
    <name type="scientific">Hymenobacter gummosus</name>
    <dbReference type="NCBI Taxonomy" id="1776032"/>
    <lineage>
        <taxon>Bacteria</taxon>
        <taxon>Pseudomonadati</taxon>
        <taxon>Bacteroidota</taxon>
        <taxon>Cytophagia</taxon>
        <taxon>Cytophagales</taxon>
        <taxon>Hymenobacteraceae</taxon>
        <taxon>Hymenobacter</taxon>
    </lineage>
</organism>
<name>A0A3S0J7W8_9BACT</name>
<feature type="chain" id="PRO_5018785238" description="T9SS type A sorting domain-containing protein" evidence="2">
    <location>
        <begin position="25"/>
        <end position="675"/>
    </location>
</feature>
<dbReference type="AlphaFoldDB" id="A0A3S0J7W8"/>
<reference evidence="3 4" key="1">
    <citation type="submission" date="2018-12" db="EMBL/GenBank/DDBJ databases">
        <title>Hymenobacter gummosus sp. nov., isolated from a spring.</title>
        <authorList>
            <person name="Nie L."/>
        </authorList>
    </citation>
    <scope>NUCLEOTIDE SEQUENCE [LARGE SCALE GENOMIC DNA]</scope>
    <source>
        <strain evidence="3 4">KCTC 52166</strain>
    </source>
</reference>
<gene>
    <name evidence="3" type="ORF">EJV47_20280</name>
</gene>
<evidence type="ECO:0000313" key="3">
    <source>
        <dbReference type="EMBL" id="RTQ47233.1"/>
    </source>
</evidence>
<evidence type="ECO:0000256" key="1">
    <source>
        <dbReference type="SAM" id="MobiDB-lite"/>
    </source>
</evidence>
<evidence type="ECO:0000313" key="4">
    <source>
        <dbReference type="Proteomes" id="UP000282184"/>
    </source>
</evidence>
<feature type="region of interest" description="Disordered" evidence="1">
    <location>
        <begin position="207"/>
        <end position="267"/>
    </location>
</feature>
<dbReference type="OrthoDB" id="5496215at2"/>
<feature type="signal peptide" evidence="2">
    <location>
        <begin position="1"/>
        <end position="24"/>
    </location>
</feature>
<evidence type="ECO:0000256" key="2">
    <source>
        <dbReference type="SAM" id="SignalP"/>
    </source>
</evidence>
<evidence type="ECO:0008006" key="5">
    <source>
        <dbReference type="Google" id="ProtNLM"/>
    </source>
</evidence>
<proteinExistence type="predicted"/>
<dbReference type="Proteomes" id="UP000282184">
    <property type="component" value="Unassembled WGS sequence"/>
</dbReference>
<feature type="compositionally biased region" description="Gly residues" evidence="1">
    <location>
        <begin position="225"/>
        <end position="252"/>
    </location>
</feature>
<keyword evidence="4" id="KW-1185">Reference proteome</keyword>
<sequence length="675" mass="67157">MTTRRLGAALLGLSLVFAAAPSQAQVGKDGPFGVGSPNTIVNRYTALTANAAAGNDVLSVASTADLSAGDLVMVIQMQGASINTANTSSYGTVTALNNAGNMELAVVQRVASATSVVLSQRLTKSYTSAGRAQLVRVPRFSLFVVNPGATVTAQAWNGSTGGVLAVESQNEIIVNGTITATGKGFRGGAFANNGASNNANYVGSGNTGGQKGESIAGYETSYSGGSRGRGAPANGGGGGNSVNAGGGGGANGGDPTKWSGRGNPTLSIPEWASAWNLEEAGFATSTSSGGGRGGYGVSDVDLDALSVGPDRSAWGDYSRPNTGGIGGRPLDYSTGRLFLGGGGGAGDGNTDVAGYGGNGGGLVFLLAPTINGGGVIESNGSNGNFSYANNPFADGAGGGGAGGTIVVQSSALSNLTLRANGGDGGGTDNTIVKAYGPGGGGGAGYIGISTAAVGNNVTVSLNGGNGGMSSSPGMAEFPPNGATRGAGTTVTSLTPQAAPLPVTWAYFTASWAEGRSTLTWGTAMEKNSAYFQPERSLDGGYSFQAFGEAVPAAGHSTSARRYTAYDAQPPVGKIYYRIRQVDTDGTSSYTAAVLVTSRAVDVAAYPNPVRRGQPLRTTLPAGTAAQLTDVLGRLVAAPVLSTASGTLDLDTRALRPGQYWLRVPGGKAQRISVVE</sequence>